<dbReference type="Pfam" id="PF02358">
    <property type="entry name" value="Trehalose_PPase"/>
    <property type="match status" value="1"/>
</dbReference>
<comment type="catalytic activity">
    <reaction evidence="4">
        <text>alpha,alpha-trehalose 6-phosphate + H2O = alpha,alpha-trehalose + phosphate</text>
        <dbReference type="Rhea" id="RHEA:23420"/>
        <dbReference type="ChEBI" id="CHEBI:15377"/>
        <dbReference type="ChEBI" id="CHEBI:16551"/>
        <dbReference type="ChEBI" id="CHEBI:43474"/>
        <dbReference type="ChEBI" id="CHEBI:58429"/>
        <dbReference type="EC" id="3.1.3.12"/>
    </reaction>
</comment>
<dbReference type="InterPro" id="IPR023214">
    <property type="entry name" value="HAD_sf"/>
</dbReference>
<evidence type="ECO:0000313" key="5">
    <source>
        <dbReference type="EMBL" id="TQV76113.1"/>
    </source>
</evidence>
<comment type="similarity">
    <text evidence="2 4">Belongs to the trehalose phosphatase family.</text>
</comment>
<proteinExistence type="inferred from homology"/>
<organism evidence="5 6">
    <name type="scientific">Denitrobaculum tricleocarpae</name>
    <dbReference type="NCBI Taxonomy" id="2591009"/>
    <lineage>
        <taxon>Bacteria</taxon>
        <taxon>Pseudomonadati</taxon>
        <taxon>Pseudomonadota</taxon>
        <taxon>Alphaproteobacteria</taxon>
        <taxon>Rhodospirillales</taxon>
        <taxon>Rhodospirillaceae</taxon>
        <taxon>Denitrobaculum</taxon>
    </lineage>
</organism>
<dbReference type="InterPro" id="IPR036412">
    <property type="entry name" value="HAD-like_sf"/>
</dbReference>
<keyword evidence="4" id="KW-0460">Magnesium</keyword>
<dbReference type="GO" id="GO:0004805">
    <property type="term" value="F:trehalose-phosphatase activity"/>
    <property type="evidence" value="ECO:0007669"/>
    <property type="project" value="UniProtKB-EC"/>
</dbReference>
<dbReference type="Gene3D" id="3.40.50.1000">
    <property type="entry name" value="HAD superfamily/HAD-like"/>
    <property type="match status" value="1"/>
</dbReference>
<evidence type="ECO:0000256" key="4">
    <source>
        <dbReference type="RuleBase" id="RU361117"/>
    </source>
</evidence>
<dbReference type="AlphaFoldDB" id="A0A545TFW7"/>
<dbReference type="RefSeq" id="WP_142898376.1">
    <property type="nucleotide sequence ID" value="NZ_ML660059.1"/>
</dbReference>
<dbReference type="PANTHER" id="PTHR43768:SF3">
    <property type="entry name" value="TREHALOSE 6-PHOSPHATE PHOSPHATASE"/>
    <property type="match status" value="1"/>
</dbReference>
<dbReference type="InterPro" id="IPR006379">
    <property type="entry name" value="HAD-SF_hydro_IIB"/>
</dbReference>
<evidence type="ECO:0000256" key="2">
    <source>
        <dbReference type="ARBA" id="ARBA00008770"/>
    </source>
</evidence>
<reference evidence="5 6" key="1">
    <citation type="submission" date="2019-06" db="EMBL/GenBank/DDBJ databases">
        <title>Whole genome sequence for Rhodospirillaceae sp. R148.</title>
        <authorList>
            <person name="Wang G."/>
        </authorList>
    </citation>
    <scope>NUCLEOTIDE SEQUENCE [LARGE SCALE GENOMIC DNA]</scope>
    <source>
        <strain evidence="5 6">R148</strain>
    </source>
</reference>
<evidence type="ECO:0000313" key="6">
    <source>
        <dbReference type="Proteomes" id="UP000315252"/>
    </source>
</evidence>
<name>A0A545TFW7_9PROT</name>
<comment type="function">
    <text evidence="4">Removes the phosphate from trehalose 6-phosphate to produce free trehalose.</text>
</comment>
<dbReference type="InterPro" id="IPR044651">
    <property type="entry name" value="OTSB-like"/>
</dbReference>
<comment type="pathway">
    <text evidence="1 4">Glycan biosynthesis; trehalose biosynthesis.</text>
</comment>
<keyword evidence="6" id="KW-1185">Reference proteome</keyword>
<keyword evidence="3 4" id="KW-0378">Hydrolase</keyword>
<dbReference type="Gene3D" id="3.30.70.1020">
    <property type="entry name" value="Trehalose-6-phosphate phosphatase related protein, domain 2"/>
    <property type="match status" value="1"/>
</dbReference>
<dbReference type="UniPathway" id="UPA00299"/>
<dbReference type="CDD" id="cd01627">
    <property type="entry name" value="HAD_TPP"/>
    <property type="match status" value="1"/>
</dbReference>
<dbReference type="OrthoDB" id="9814913at2"/>
<dbReference type="GO" id="GO:0005992">
    <property type="term" value="P:trehalose biosynthetic process"/>
    <property type="evidence" value="ECO:0007669"/>
    <property type="project" value="UniProtKB-UniPathway"/>
</dbReference>
<dbReference type="InterPro" id="IPR003337">
    <property type="entry name" value="Trehalose_PPase"/>
</dbReference>
<dbReference type="NCBIfam" id="TIGR01484">
    <property type="entry name" value="HAD-SF-IIB"/>
    <property type="match status" value="1"/>
</dbReference>
<dbReference type="GO" id="GO:0046872">
    <property type="term" value="F:metal ion binding"/>
    <property type="evidence" value="ECO:0007669"/>
    <property type="project" value="UniProtKB-KW"/>
</dbReference>
<dbReference type="NCBIfam" id="TIGR00685">
    <property type="entry name" value="T6PP"/>
    <property type="match status" value="1"/>
</dbReference>
<evidence type="ECO:0000256" key="3">
    <source>
        <dbReference type="ARBA" id="ARBA00022801"/>
    </source>
</evidence>
<dbReference type="EMBL" id="VHSH01000008">
    <property type="protein sequence ID" value="TQV76113.1"/>
    <property type="molecule type" value="Genomic_DNA"/>
</dbReference>
<comment type="cofactor">
    <cofactor evidence="4">
        <name>Mg(2+)</name>
        <dbReference type="ChEBI" id="CHEBI:18420"/>
    </cofactor>
</comment>
<dbReference type="PANTHER" id="PTHR43768">
    <property type="entry name" value="TREHALOSE 6-PHOSPHATE PHOSPHATASE"/>
    <property type="match status" value="1"/>
</dbReference>
<sequence>MTIDPTEGSKPLMPAPPALAAFQKAALFLDFDGTLVELAGHPNEIRPDHRLADLLLRLSDRLDGRVALVSGRTVADIDRHMGRLPIAVAGSHGGELRSAGQDAIEVLAQSIPPGAQAAAQVFMEQNPGLMIEQKRLGFALHYRAAPGLEAAVAAFAERLTETHQLASQRGKMVVEFMPDGFDKGRAVAWFMTQPSFEGSTPVFLGDDVTDEHGFEVVSAQGGLGILVGDARETKATARLPAVADVHDWLRAFAT</sequence>
<dbReference type="EC" id="3.1.3.12" evidence="4"/>
<accession>A0A545TFW7</accession>
<dbReference type="Proteomes" id="UP000315252">
    <property type="component" value="Unassembled WGS sequence"/>
</dbReference>
<protein>
    <recommendedName>
        <fullName evidence="4">Trehalose 6-phosphate phosphatase</fullName>
        <ecNumber evidence="4">3.1.3.12</ecNumber>
    </recommendedName>
</protein>
<evidence type="ECO:0000256" key="1">
    <source>
        <dbReference type="ARBA" id="ARBA00005199"/>
    </source>
</evidence>
<gene>
    <name evidence="5" type="primary">otsB</name>
    <name evidence="5" type="ORF">FKG95_20925</name>
</gene>
<dbReference type="SUPFAM" id="SSF56784">
    <property type="entry name" value="HAD-like"/>
    <property type="match status" value="1"/>
</dbReference>
<comment type="caution">
    <text evidence="5">The sequence shown here is derived from an EMBL/GenBank/DDBJ whole genome shotgun (WGS) entry which is preliminary data.</text>
</comment>
<keyword evidence="4" id="KW-0479">Metal-binding</keyword>